<evidence type="ECO:0000313" key="3">
    <source>
        <dbReference type="EMBL" id="MDN3618473.1"/>
    </source>
</evidence>
<reference evidence="3 4" key="1">
    <citation type="journal article" date="2014" name="Int. J. Syst. Evol. Microbiol.">
        <title>Complete genome sequence of Corynebacterium casei LMG S-19264T (=DSM 44701T), isolated from a smear-ripened cheese.</title>
        <authorList>
            <consortium name="US DOE Joint Genome Institute (JGI-PGF)"/>
            <person name="Walter F."/>
            <person name="Albersmeier A."/>
            <person name="Kalinowski J."/>
            <person name="Ruckert C."/>
        </authorList>
    </citation>
    <scope>NUCLEOTIDE SEQUENCE [LARGE SCALE GENOMIC DNA]</scope>
    <source>
        <strain evidence="3 4">CECT 8670</strain>
    </source>
</reference>
<dbReference type="Gene3D" id="3.20.20.80">
    <property type="entry name" value="Glycosidases"/>
    <property type="match status" value="1"/>
</dbReference>
<dbReference type="InterPro" id="IPR052177">
    <property type="entry name" value="Divisome_Glycosyl_Hydrolase"/>
</dbReference>
<comment type="caution">
    <text evidence="3">The sequence shown here is derived from an EMBL/GenBank/DDBJ whole genome shotgun (WGS) entry which is preliminary data.</text>
</comment>
<evidence type="ECO:0000256" key="1">
    <source>
        <dbReference type="ARBA" id="ARBA00022729"/>
    </source>
</evidence>
<dbReference type="Pfam" id="PF02638">
    <property type="entry name" value="GHL10"/>
    <property type="match status" value="1"/>
</dbReference>
<accession>A0AAJ1QUE9</accession>
<dbReference type="RefSeq" id="WP_261971971.1">
    <property type="nucleotide sequence ID" value="NZ_CP103460.1"/>
</dbReference>
<dbReference type="Proteomes" id="UP001228636">
    <property type="component" value="Unassembled WGS sequence"/>
</dbReference>
<evidence type="ECO:0000259" key="2">
    <source>
        <dbReference type="Pfam" id="PF02638"/>
    </source>
</evidence>
<dbReference type="SUPFAM" id="SSF51445">
    <property type="entry name" value="(Trans)glycosidases"/>
    <property type="match status" value="1"/>
</dbReference>
<dbReference type="EMBL" id="JAUFQH010000003">
    <property type="protein sequence ID" value="MDN3618473.1"/>
    <property type="molecule type" value="Genomic_DNA"/>
</dbReference>
<feature type="domain" description="Glycosyl hydrolase-like 10" evidence="2">
    <location>
        <begin position="75"/>
        <end position="369"/>
    </location>
</feature>
<dbReference type="PANTHER" id="PTHR43405:SF1">
    <property type="entry name" value="GLYCOSYL HYDROLASE DIGH"/>
    <property type="match status" value="1"/>
</dbReference>
<protein>
    <submittedName>
        <fullName evidence="3">Family 10 glycosylhydrolase</fullName>
    </submittedName>
</protein>
<gene>
    <name evidence="3" type="ORF">QWY81_03255</name>
</gene>
<keyword evidence="1" id="KW-0732">Signal</keyword>
<dbReference type="AlphaFoldDB" id="A0AAJ1QUE9"/>
<evidence type="ECO:0000313" key="4">
    <source>
        <dbReference type="Proteomes" id="UP001228636"/>
    </source>
</evidence>
<dbReference type="PANTHER" id="PTHR43405">
    <property type="entry name" value="GLYCOSYL HYDROLASE DIGH"/>
    <property type="match status" value="1"/>
</dbReference>
<sequence length="540" mass="62725">MKMLFYKNTKSIYIIVLFTLLFINCSKKIYNTEIKKGNETQKNIEIEKNVDVEKIIEAKKIIEVKKRVVPAPEREFRAAWIASVANINWPSKRDLSSKQQKEEAIKLLDLLHKNNFNAVVLQVRPQADAMYKSDLEPWSYFLTGTQGKAPSPYYDPLEFWIKEAHKRGLELHAWLNPYRAHHTTGGEITSASIVSKQPELAVKLETGFYWLDPGNKKTQNHSYKVVMDIVERYNVDGIHFDDYFYPYPSYNNNKDFPDDKSWKAYLNTGGKLKRDDWRRDNVNQFVKSIYTNIKETKPNVKFGISPFGFWRPNYPASVTAGFDQYSDLYADAKLWLNEGWIDYFTPQLYWPINRMDVSFPVLLNWWIGENTKERHLWPGMSIGRKKGEEAIDETINQIMITRGMTSKSPGTVHWSIAPLIDSPELTEAIFNGPYKKQALTPSYPWLSTTTPEAPTVNYSKEKNNLQVTWTHKNIDKIANWVVYYKYNSKWDYSIHGNFTNSQNIPLVKVDDKNSKSILKAIAITAVDKFGNESMVKEINL</sequence>
<proteinExistence type="predicted"/>
<name>A0AAJ1QUE9_9FLAO</name>
<organism evidence="3 4">
    <name type="scientific">Polaribacter sejongensis</name>
    <dbReference type="NCBI Taxonomy" id="985043"/>
    <lineage>
        <taxon>Bacteria</taxon>
        <taxon>Pseudomonadati</taxon>
        <taxon>Bacteroidota</taxon>
        <taxon>Flavobacteriia</taxon>
        <taxon>Flavobacteriales</taxon>
        <taxon>Flavobacteriaceae</taxon>
    </lineage>
</organism>
<dbReference type="InterPro" id="IPR017853">
    <property type="entry name" value="GH"/>
</dbReference>
<dbReference type="InterPro" id="IPR003790">
    <property type="entry name" value="GHL10"/>
</dbReference>